<keyword evidence="4" id="KW-0489">Methyltransferase</keyword>
<dbReference type="InterPro" id="IPR036414">
    <property type="entry name" value="YaeB_N_sf"/>
</dbReference>
<dbReference type="PANTHER" id="PTHR12818:SF0">
    <property type="entry name" value="TRNA (ADENINE(37)-N6)-METHYLTRANSFERASE"/>
    <property type="match status" value="1"/>
</dbReference>
<feature type="domain" description="TsaA-like" evidence="3">
    <location>
        <begin position="5"/>
        <end position="145"/>
    </location>
</feature>
<dbReference type="NCBIfam" id="TIGR00104">
    <property type="entry name" value="tRNA_TsaA"/>
    <property type="match status" value="1"/>
</dbReference>
<dbReference type="CDD" id="cd09281">
    <property type="entry name" value="UPF0066"/>
    <property type="match status" value="1"/>
</dbReference>
<keyword evidence="4" id="KW-0808">Transferase</keyword>
<dbReference type="RefSeq" id="WP_115433143.1">
    <property type="nucleotide sequence ID" value="NZ_CP031337.1"/>
</dbReference>
<dbReference type="SUPFAM" id="SSF118196">
    <property type="entry name" value="YaeB-like"/>
    <property type="match status" value="1"/>
</dbReference>
<dbReference type="EMBL" id="CP031337">
    <property type="protein sequence ID" value="AXK39208.1"/>
    <property type="molecule type" value="Genomic_DNA"/>
</dbReference>
<dbReference type="PROSITE" id="PS01318">
    <property type="entry name" value="TSAA_1"/>
    <property type="match status" value="1"/>
</dbReference>
<name>A0A345Y5K6_9NEIS</name>
<dbReference type="InterPro" id="IPR041369">
    <property type="entry name" value="TrmO_C"/>
</dbReference>
<reference evidence="4 5" key="1">
    <citation type="submission" date="2018-07" db="EMBL/GenBank/DDBJ databases">
        <title>Crenobacter cavernae sp. nov., isolated from a karst cave.</title>
        <authorList>
            <person name="Zhu H."/>
        </authorList>
    </citation>
    <scope>NUCLEOTIDE SEQUENCE [LARGE SCALE GENOMIC DNA]</scope>
    <source>
        <strain evidence="4 5">K1W11S-77</strain>
    </source>
</reference>
<dbReference type="InterPro" id="IPR023368">
    <property type="entry name" value="UPF0066_cons_site"/>
</dbReference>
<evidence type="ECO:0000259" key="3">
    <source>
        <dbReference type="PROSITE" id="PS51668"/>
    </source>
</evidence>
<dbReference type="PROSITE" id="PS51668">
    <property type="entry name" value="TSAA_2"/>
    <property type="match status" value="1"/>
</dbReference>
<dbReference type="OrthoDB" id="9804309at2"/>
<dbReference type="KEGG" id="ccah:DWG20_07080"/>
<sequence>MPYTFEAIGRIHSPYREKFGIPRQPSLVPSARVTLELLPPYNQPDTVRGLDAFSHLWLSFVFHETIERGWAPLVRPPRLGGNARVGVFASRSTHRPNPIGLSLVELVAVDTRNGVTLTLAGADLVDGTPVLDIKPYIPFAESRPDARGGFVDGPPPTLAVAWSEAALETLATLAEPPPGFATLIDEVLAQDPRPAYQDDPTRVYGVRLYCYNVRFSIAGNTATVLEIQTPPPN</sequence>
<dbReference type="PANTHER" id="PTHR12818">
    <property type="entry name" value="TRNA (ADENINE(37)-N6)-METHYLTRANSFERASE"/>
    <property type="match status" value="1"/>
</dbReference>
<accession>A0A345Y5K6</accession>
<gene>
    <name evidence="4" type="primary">tsaA</name>
    <name evidence="4" type="ORF">DWG20_07080</name>
</gene>
<dbReference type="InterPro" id="IPR023370">
    <property type="entry name" value="TrmO-like_N"/>
</dbReference>
<protein>
    <submittedName>
        <fullName evidence="4">tRNA (N6-threonylcarbamoyladenosine(37)-N6)-methyltransferase TrmO</fullName>
    </submittedName>
</protein>
<comment type="similarity">
    <text evidence="2">Belongs to the tRNA methyltransferase O family.</text>
</comment>
<dbReference type="AlphaFoldDB" id="A0A345Y5K6"/>
<evidence type="ECO:0000313" key="5">
    <source>
        <dbReference type="Proteomes" id="UP000254537"/>
    </source>
</evidence>
<evidence type="ECO:0000313" key="4">
    <source>
        <dbReference type="EMBL" id="AXK39208.1"/>
    </source>
</evidence>
<evidence type="ECO:0000256" key="1">
    <source>
        <dbReference type="ARBA" id="ARBA00022691"/>
    </source>
</evidence>
<evidence type="ECO:0000256" key="2">
    <source>
        <dbReference type="ARBA" id="ARBA00033753"/>
    </source>
</evidence>
<organism evidence="4 5">
    <name type="scientific">Crenobacter cavernae</name>
    <dbReference type="NCBI Taxonomy" id="2290923"/>
    <lineage>
        <taxon>Bacteria</taxon>
        <taxon>Pseudomonadati</taxon>
        <taxon>Pseudomonadota</taxon>
        <taxon>Betaproteobacteria</taxon>
        <taxon>Neisseriales</taxon>
        <taxon>Neisseriaceae</taxon>
        <taxon>Crenobacter</taxon>
    </lineage>
</organism>
<dbReference type="Gene3D" id="2.40.30.70">
    <property type="entry name" value="YaeB-like"/>
    <property type="match status" value="1"/>
</dbReference>
<dbReference type="Gene3D" id="3.30.2310.10">
    <property type="entry name" value="YaeB-like"/>
    <property type="match status" value="1"/>
</dbReference>
<dbReference type="FunFam" id="2.40.30.70:FF:000001">
    <property type="entry name" value="tRNA (N6-threonylcarbamoyladenosine(37)-N6)-methyltransferase TrmO"/>
    <property type="match status" value="1"/>
</dbReference>
<dbReference type="Proteomes" id="UP000254537">
    <property type="component" value="Chromosome"/>
</dbReference>
<dbReference type="InterPro" id="IPR040372">
    <property type="entry name" value="YaeB-like"/>
</dbReference>
<keyword evidence="1" id="KW-0949">S-adenosyl-L-methionine</keyword>
<dbReference type="Pfam" id="PF01980">
    <property type="entry name" value="TrmO_N"/>
    <property type="match status" value="1"/>
</dbReference>
<dbReference type="GO" id="GO:0089715">
    <property type="term" value="F:tRNA (L-threonylcarbamoyladenosine(37)-C2) methyltransferase activity"/>
    <property type="evidence" value="ECO:0007669"/>
    <property type="project" value="TreeGrafter"/>
</dbReference>
<dbReference type="InterPro" id="IPR036413">
    <property type="entry name" value="YaeB-like_sf"/>
</dbReference>
<proteinExistence type="inferred from homology"/>
<dbReference type="Pfam" id="PF18389">
    <property type="entry name" value="TrmO_C"/>
    <property type="match status" value="1"/>
</dbReference>
<dbReference type="GO" id="GO:0032259">
    <property type="term" value="P:methylation"/>
    <property type="evidence" value="ECO:0007669"/>
    <property type="project" value="UniProtKB-KW"/>
</dbReference>